<dbReference type="PANTHER" id="PTHR33540:SF2">
    <property type="entry name" value="TRNA THREONYLCARBAMOYLADENOSINE BIOSYNTHESIS PROTEIN TSAE"/>
    <property type="match status" value="1"/>
</dbReference>
<evidence type="ECO:0000313" key="11">
    <source>
        <dbReference type="EMBL" id="MCK9688520.1"/>
    </source>
</evidence>
<evidence type="ECO:0000256" key="1">
    <source>
        <dbReference type="ARBA" id="ARBA00004496"/>
    </source>
</evidence>
<evidence type="ECO:0000313" key="12">
    <source>
        <dbReference type="Proteomes" id="UP001139353"/>
    </source>
</evidence>
<accession>A0A9X2C429</accession>
<dbReference type="Gene3D" id="3.40.50.300">
    <property type="entry name" value="P-loop containing nucleotide triphosphate hydrolases"/>
    <property type="match status" value="1"/>
</dbReference>
<evidence type="ECO:0000256" key="10">
    <source>
        <dbReference type="ARBA" id="ARBA00032441"/>
    </source>
</evidence>
<dbReference type="SUPFAM" id="SSF52540">
    <property type="entry name" value="P-loop containing nucleoside triphosphate hydrolases"/>
    <property type="match status" value="1"/>
</dbReference>
<proteinExistence type="inferred from homology"/>
<keyword evidence="9" id="KW-0460">Magnesium</keyword>
<dbReference type="GO" id="GO:0046872">
    <property type="term" value="F:metal ion binding"/>
    <property type="evidence" value="ECO:0007669"/>
    <property type="project" value="UniProtKB-KW"/>
</dbReference>
<evidence type="ECO:0000256" key="4">
    <source>
        <dbReference type="ARBA" id="ARBA00022490"/>
    </source>
</evidence>
<comment type="similarity">
    <text evidence="2">Belongs to the TsaE family.</text>
</comment>
<reference evidence="11" key="1">
    <citation type="submission" date="2021-11" db="EMBL/GenBank/DDBJ databases">
        <title>BS-T2-15 a new species belonging to the Comamonadaceae family isolated from the soil of a French oak forest.</title>
        <authorList>
            <person name="Mieszkin S."/>
            <person name="Alain K."/>
        </authorList>
    </citation>
    <scope>NUCLEOTIDE SEQUENCE</scope>
    <source>
        <strain evidence="11">BS-T2-15</strain>
    </source>
</reference>
<sequence>MTQLQHPPILGTSQASWADEPACARDAGALAIASALRDAFVELEGPLGAGKTTFVRHLLHAMGVEGRIKSPTYAVVETYELDHVAISHFDFYRFDDPQEWEDAGLRELFGAPGLKLVEWAEKAEPLLPVPDLRVTITPHDETIRRVRYDAMTPKGLLLIDNLGS</sequence>
<dbReference type="PANTHER" id="PTHR33540">
    <property type="entry name" value="TRNA THREONYLCARBAMOYLADENOSINE BIOSYNTHESIS PROTEIN TSAE"/>
    <property type="match status" value="1"/>
</dbReference>
<name>A0A9X2C429_9BURK</name>
<evidence type="ECO:0000256" key="8">
    <source>
        <dbReference type="ARBA" id="ARBA00022840"/>
    </source>
</evidence>
<dbReference type="Pfam" id="PF02367">
    <property type="entry name" value="TsaE"/>
    <property type="match status" value="1"/>
</dbReference>
<dbReference type="GO" id="GO:0005524">
    <property type="term" value="F:ATP binding"/>
    <property type="evidence" value="ECO:0007669"/>
    <property type="project" value="UniProtKB-KW"/>
</dbReference>
<keyword evidence="4" id="KW-0963">Cytoplasm</keyword>
<keyword evidence="12" id="KW-1185">Reference proteome</keyword>
<evidence type="ECO:0000256" key="7">
    <source>
        <dbReference type="ARBA" id="ARBA00022741"/>
    </source>
</evidence>
<comment type="subcellular location">
    <subcellularLocation>
        <location evidence="1">Cytoplasm</location>
    </subcellularLocation>
</comment>
<keyword evidence="7" id="KW-0547">Nucleotide-binding</keyword>
<dbReference type="GO" id="GO:0005737">
    <property type="term" value="C:cytoplasm"/>
    <property type="evidence" value="ECO:0007669"/>
    <property type="project" value="UniProtKB-SubCell"/>
</dbReference>
<dbReference type="NCBIfam" id="TIGR00150">
    <property type="entry name" value="T6A_YjeE"/>
    <property type="match status" value="1"/>
</dbReference>
<dbReference type="GO" id="GO:0002949">
    <property type="term" value="P:tRNA threonylcarbamoyladenosine modification"/>
    <property type="evidence" value="ECO:0007669"/>
    <property type="project" value="InterPro"/>
</dbReference>
<dbReference type="InterPro" id="IPR003442">
    <property type="entry name" value="T6A_TsaE"/>
</dbReference>
<evidence type="ECO:0000256" key="6">
    <source>
        <dbReference type="ARBA" id="ARBA00022723"/>
    </source>
</evidence>
<evidence type="ECO:0000256" key="5">
    <source>
        <dbReference type="ARBA" id="ARBA00022694"/>
    </source>
</evidence>
<dbReference type="Proteomes" id="UP001139353">
    <property type="component" value="Unassembled WGS sequence"/>
</dbReference>
<dbReference type="InterPro" id="IPR027417">
    <property type="entry name" value="P-loop_NTPase"/>
</dbReference>
<evidence type="ECO:0000256" key="9">
    <source>
        <dbReference type="ARBA" id="ARBA00022842"/>
    </source>
</evidence>
<gene>
    <name evidence="11" type="primary">tsaE</name>
    <name evidence="11" type="ORF">LPC04_22660</name>
</gene>
<keyword evidence="5" id="KW-0819">tRNA processing</keyword>
<dbReference type="EMBL" id="JAJLJH010000009">
    <property type="protein sequence ID" value="MCK9688520.1"/>
    <property type="molecule type" value="Genomic_DNA"/>
</dbReference>
<dbReference type="AlphaFoldDB" id="A0A9X2C429"/>
<organism evidence="11 12">
    <name type="scientific">Scleromatobacter humisilvae</name>
    <dbReference type="NCBI Taxonomy" id="2897159"/>
    <lineage>
        <taxon>Bacteria</taxon>
        <taxon>Pseudomonadati</taxon>
        <taxon>Pseudomonadota</taxon>
        <taxon>Betaproteobacteria</taxon>
        <taxon>Burkholderiales</taxon>
        <taxon>Sphaerotilaceae</taxon>
        <taxon>Scleromatobacter</taxon>
    </lineage>
</organism>
<evidence type="ECO:0000256" key="2">
    <source>
        <dbReference type="ARBA" id="ARBA00007599"/>
    </source>
</evidence>
<keyword evidence="6" id="KW-0479">Metal-binding</keyword>
<protein>
    <recommendedName>
        <fullName evidence="3">tRNA threonylcarbamoyladenosine biosynthesis protein TsaE</fullName>
    </recommendedName>
    <alternativeName>
        <fullName evidence="10">t(6)A37 threonylcarbamoyladenosine biosynthesis protein TsaE</fullName>
    </alternativeName>
</protein>
<comment type="caution">
    <text evidence="11">The sequence shown here is derived from an EMBL/GenBank/DDBJ whole genome shotgun (WGS) entry which is preliminary data.</text>
</comment>
<evidence type="ECO:0000256" key="3">
    <source>
        <dbReference type="ARBA" id="ARBA00019010"/>
    </source>
</evidence>
<keyword evidence="8" id="KW-0067">ATP-binding</keyword>
<dbReference type="RefSeq" id="WP_275684568.1">
    <property type="nucleotide sequence ID" value="NZ_JAJLJH010000009.1"/>
</dbReference>